<accession>A0AAX6EVN4</accession>
<feature type="transmembrane region" description="Helical" evidence="9">
    <location>
        <begin position="298"/>
        <end position="320"/>
    </location>
</feature>
<keyword evidence="5 9" id="KW-1133">Transmembrane helix</keyword>
<evidence type="ECO:0000256" key="6">
    <source>
        <dbReference type="ARBA" id="ARBA00023136"/>
    </source>
</evidence>
<evidence type="ECO:0000256" key="1">
    <source>
        <dbReference type="ARBA" id="ARBA00004575"/>
    </source>
</evidence>
<reference evidence="10" key="2">
    <citation type="submission" date="2023-04" db="EMBL/GenBank/DDBJ databases">
        <authorList>
            <person name="Bruccoleri R.E."/>
            <person name="Oakeley E.J."/>
            <person name="Faust A.-M."/>
            <person name="Dessus-Babus S."/>
            <person name="Altorfer M."/>
            <person name="Burckhardt D."/>
            <person name="Oertli M."/>
            <person name="Naumann U."/>
            <person name="Petersen F."/>
            <person name="Wong J."/>
        </authorList>
    </citation>
    <scope>NUCLEOTIDE SEQUENCE</scope>
    <source>
        <strain evidence="10">GSM-AAB239-AS_SAM_17_03QT</strain>
        <tissue evidence="10">Leaf</tissue>
    </source>
</reference>
<evidence type="ECO:0000256" key="9">
    <source>
        <dbReference type="SAM" id="Phobius"/>
    </source>
</evidence>
<evidence type="ECO:0000256" key="2">
    <source>
        <dbReference type="ARBA" id="ARBA00005748"/>
    </source>
</evidence>
<keyword evidence="11" id="KW-1185">Reference proteome</keyword>
<comment type="subcellular location">
    <subcellularLocation>
        <location evidence="1">Nucleus inner membrane</location>
        <topology evidence="1">Multi-pass membrane protein</topology>
        <orientation evidence="1">Nucleoplasmic side</orientation>
    </subcellularLocation>
</comment>
<feature type="transmembrane region" description="Helical" evidence="9">
    <location>
        <begin position="168"/>
        <end position="187"/>
    </location>
</feature>
<dbReference type="AlphaFoldDB" id="A0AAX6EVN4"/>
<feature type="region of interest" description="Disordered" evidence="8">
    <location>
        <begin position="389"/>
        <end position="412"/>
    </location>
</feature>
<organism evidence="10 11">
    <name type="scientific">Iris pallida</name>
    <name type="common">Sweet iris</name>
    <dbReference type="NCBI Taxonomy" id="29817"/>
    <lineage>
        <taxon>Eukaryota</taxon>
        <taxon>Viridiplantae</taxon>
        <taxon>Streptophyta</taxon>
        <taxon>Embryophyta</taxon>
        <taxon>Tracheophyta</taxon>
        <taxon>Spermatophyta</taxon>
        <taxon>Magnoliopsida</taxon>
        <taxon>Liliopsida</taxon>
        <taxon>Asparagales</taxon>
        <taxon>Iridaceae</taxon>
        <taxon>Iridoideae</taxon>
        <taxon>Irideae</taxon>
        <taxon>Iris</taxon>
    </lineage>
</organism>
<proteinExistence type="inferred from homology"/>
<protein>
    <recommendedName>
        <fullName evidence="12">Nuclear envelope integral membrane protein 1</fullName>
    </recommendedName>
</protein>
<dbReference type="Pfam" id="PF10225">
    <property type="entry name" value="NEMP"/>
    <property type="match status" value="1"/>
</dbReference>
<comment type="similarity">
    <text evidence="2">Belongs to the NEMP family.</text>
</comment>
<feature type="transmembrane region" description="Helical" evidence="9">
    <location>
        <begin position="264"/>
        <end position="286"/>
    </location>
</feature>
<dbReference type="Proteomes" id="UP001140949">
    <property type="component" value="Unassembled WGS sequence"/>
</dbReference>
<name>A0AAX6EVN4_IRIPA</name>
<feature type="transmembrane region" description="Helical" evidence="9">
    <location>
        <begin position="193"/>
        <end position="214"/>
    </location>
</feature>
<dbReference type="PANTHER" id="PTHR31587">
    <property type="entry name" value="TRANSMEMBRANE PROTEIN (DUF2215)"/>
    <property type="match status" value="1"/>
</dbReference>
<keyword evidence="6 9" id="KW-0472">Membrane</keyword>
<dbReference type="InterPro" id="IPR019358">
    <property type="entry name" value="NEMP_fam"/>
</dbReference>
<evidence type="ECO:0000256" key="8">
    <source>
        <dbReference type="SAM" id="MobiDB-lite"/>
    </source>
</evidence>
<reference evidence="10" key="1">
    <citation type="journal article" date="2023" name="GigaByte">
        <title>Genome assembly of the bearded iris, Iris pallida Lam.</title>
        <authorList>
            <person name="Bruccoleri R.E."/>
            <person name="Oakeley E.J."/>
            <person name="Faust A.M.E."/>
            <person name="Altorfer M."/>
            <person name="Dessus-Babus S."/>
            <person name="Burckhardt D."/>
            <person name="Oertli M."/>
            <person name="Naumann U."/>
            <person name="Petersen F."/>
            <person name="Wong J."/>
        </authorList>
    </citation>
    <scope>NUCLEOTIDE SEQUENCE</scope>
    <source>
        <strain evidence="10">GSM-AAB239-AS_SAM_17_03QT</strain>
    </source>
</reference>
<feature type="transmembrane region" description="Helical" evidence="9">
    <location>
        <begin position="326"/>
        <end position="345"/>
    </location>
</feature>
<keyword evidence="4" id="KW-0732">Signal</keyword>
<evidence type="ECO:0000256" key="3">
    <source>
        <dbReference type="ARBA" id="ARBA00022692"/>
    </source>
</evidence>
<dbReference type="EMBL" id="JANAVB010033419">
    <property type="protein sequence ID" value="KAJ6808257.1"/>
    <property type="molecule type" value="Genomic_DNA"/>
</dbReference>
<keyword evidence="7" id="KW-0539">Nucleus</keyword>
<evidence type="ECO:0000313" key="10">
    <source>
        <dbReference type="EMBL" id="KAJ6808257.1"/>
    </source>
</evidence>
<evidence type="ECO:0000256" key="4">
    <source>
        <dbReference type="ARBA" id="ARBA00022729"/>
    </source>
</evidence>
<feature type="region of interest" description="Disordered" evidence="8">
    <location>
        <begin position="42"/>
        <end position="64"/>
    </location>
</feature>
<evidence type="ECO:0000313" key="11">
    <source>
        <dbReference type="Proteomes" id="UP001140949"/>
    </source>
</evidence>
<dbReference type="PANTHER" id="PTHR31587:SF4">
    <property type="entry name" value="TRANSMEMBRANE PROTEIN (DUF2215)"/>
    <property type="match status" value="1"/>
</dbReference>
<gene>
    <name evidence="10" type="ORF">M6B38_166315</name>
</gene>
<dbReference type="GO" id="GO:0005637">
    <property type="term" value="C:nuclear inner membrane"/>
    <property type="evidence" value="ECO:0007669"/>
    <property type="project" value="UniProtKB-SubCell"/>
</dbReference>
<sequence length="485" mass="54506">MLLFPPLSSSSSRFLLLPISFFFFFLLLHPLSADTQLSVSSAHPSSLRLPPGERVERSPGSRPGSPVVCNRVHIRGLSRWRNLTSFADSLKIRVSVAQGDAIFRIQTIEICLHRNATLGVGMCRSTEWHKLSKGSWVRSVSPFGDWILDIRMLPDPSRSIDVSFEQEFMYHRVVLLVLGLVMMAAARDLSESVVFYYGSAMTIGIVLVILMILFQGMRLLPTGRKSSLAIVLYSSIVGLAAFLFRHLSALFRLALLEIGISEDMLNPLGVLLLVCLVLAGAWFGYWGVRKLALTDDGLVDTGVAYFVEWAVLIFAAAMIIQSSLDIILAAGALGFAIVMTTISRMDGKLRIVRRFFKRTFKWIRGIHIETVERISESWVGLSRPRPKFHGPTSCDSPVRGRVAGSTTPRSSYEEDNYLSTYHKTPERKRLSKEEWEKITQEHTKKALRELMSSPEFIKWAVANADRISVTPPGVANRESENRRWF</sequence>
<comment type="caution">
    <text evidence="10">The sequence shown here is derived from an EMBL/GenBank/DDBJ whole genome shotgun (WGS) entry which is preliminary data.</text>
</comment>
<evidence type="ECO:0000256" key="5">
    <source>
        <dbReference type="ARBA" id="ARBA00022989"/>
    </source>
</evidence>
<feature type="transmembrane region" description="Helical" evidence="9">
    <location>
        <begin position="226"/>
        <end position="244"/>
    </location>
</feature>
<feature type="transmembrane region" description="Helical" evidence="9">
    <location>
        <begin position="12"/>
        <end position="31"/>
    </location>
</feature>
<evidence type="ECO:0008006" key="12">
    <source>
        <dbReference type="Google" id="ProtNLM"/>
    </source>
</evidence>
<keyword evidence="3 9" id="KW-0812">Transmembrane</keyword>
<evidence type="ECO:0000256" key="7">
    <source>
        <dbReference type="ARBA" id="ARBA00023242"/>
    </source>
</evidence>